<protein>
    <submittedName>
        <fullName evidence="3">DUF3300 domain-containing protein</fullName>
    </submittedName>
</protein>
<evidence type="ECO:0000313" key="5">
    <source>
        <dbReference type="Proteomes" id="UP001628281"/>
    </source>
</evidence>
<keyword evidence="5" id="KW-1185">Reference proteome</keyword>
<evidence type="ECO:0000313" key="4">
    <source>
        <dbReference type="Proteomes" id="UP000325333"/>
    </source>
</evidence>
<keyword evidence="1" id="KW-1133">Transmembrane helix</keyword>
<dbReference type="Proteomes" id="UP001628281">
    <property type="component" value="Unassembled WGS sequence"/>
</dbReference>
<dbReference type="Pfam" id="PF11737">
    <property type="entry name" value="DUF3300"/>
    <property type="match status" value="1"/>
</dbReference>
<reference evidence="2 4" key="1">
    <citation type="submission" date="2019-07" db="EMBL/GenBank/DDBJ databases">
        <title>Genome sequencing of the stress-tolerant strain Azospirillum brasilense Az19.</title>
        <authorList>
            <person name="Maroniche G.A."/>
            <person name="Garcia J.E."/>
            <person name="Pagnussat L."/>
            <person name="Amenta M."/>
            <person name="Creus C.M."/>
        </authorList>
    </citation>
    <scope>NUCLEOTIDE SEQUENCE [LARGE SCALE GENOMIC DNA]</scope>
    <source>
        <strain evidence="2 4">Az19</strain>
    </source>
</reference>
<keyword evidence="1" id="KW-0812">Transmembrane</keyword>
<evidence type="ECO:0000256" key="1">
    <source>
        <dbReference type="SAM" id="Phobius"/>
    </source>
</evidence>
<reference evidence="3 5" key="2">
    <citation type="submission" date="2024-11" db="EMBL/GenBank/DDBJ databases">
        <title>Draft genome sequences of two bacteria associated to sugarcane roots in Colombia.</title>
        <authorList>
            <person name="Pardo-Diaz S."/>
            <person name="Masmela-Mendoza J."/>
            <person name="Delgadillo-Duran P."/>
            <person name="Bautista E.J."/>
            <person name="Rojas-Tapias D.F."/>
        </authorList>
    </citation>
    <scope>NUCLEOTIDE SEQUENCE [LARGE SCALE GENOMIC DNA]</scope>
    <source>
        <strain evidence="3 5">Ap18</strain>
    </source>
</reference>
<sequence length="425" mass="45841">MVPVPLSVVRSSDAYGGASLNAWTWLRRLTIGGQLIMVAVSLMLTLLFAFSTKAQSPPNEPAKLSRVQLQTLVSRVALYPDDLLAIVLPASTQPLQVVEAQRLLEQRRGNPKVSPPKSWDPSVVALLNYPDALKVMNDDLDWTQQLGEAVVRQQSEVMDAIQGFRQKAYAAGNLVSNDKQTVTKQKESIVVHSADPTVIYVPTYNPATVVYVTPPAAPPPYYWSPPYPYYYDPAAAFFTGAVFGTALGFALSWDNHDIYHGDVNINRNVNINTQNVRARIDGISQNRENRWHSANTELGRQAHVNRMGGAGRAVAPLNAEQVRRGLANATPERRAFSQRPQGAAGLDRAPASLANRGIAGAGEHFNPGGHNAFSNIEHGSLAEHQSLRGLQSLGGAGGFQGAGGFGGFHGGGFHGGGFHGGFHRR</sequence>
<name>A0A5B0KMK4_9PROT</name>
<dbReference type="InterPro" id="IPR021728">
    <property type="entry name" value="DUF3300"/>
</dbReference>
<dbReference type="EMBL" id="VEWN01000018">
    <property type="protein sequence ID" value="KAA1053046.1"/>
    <property type="molecule type" value="Genomic_DNA"/>
</dbReference>
<keyword evidence="1" id="KW-0472">Membrane</keyword>
<comment type="caution">
    <text evidence="2">The sequence shown here is derived from an EMBL/GenBank/DDBJ whole genome shotgun (WGS) entry which is preliminary data.</text>
</comment>
<dbReference type="AlphaFoldDB" id="A0A5B0KMK4"/>
<evidence type="ECO:0000313" key="3">
    <source>
        <dbReference type="EMBL" id="MFL7904547.1"/>
    </source>
</evidence>
<proteinExistence type="predicted"/>
<gene>
    <name evidence="3" type="ORF">ACJ41P_25700</name>
    <name evidence="2" type="ORF">FH063_003242</name>
</gene>
<dbReference type="EMBL" id="JBJLSN010000051">
    <property type="protein sequence ID" value="MFL7904547.1"/>
    <property type="molecule type" value="Genomic_DNA"/>
</dbReference>
<dbReference type="PANTHER" id="PTHR40269">
    <property type="entry name" value="OUTER MEMBRANE PROTEIN-RELATED"/>
    <property type="match status" value="1"/>
</dbReference>
<feature type="transmembrane region" description="Helical" evidence="1">
    <location>
        <begin position="31"/>
        <end position="50"/>
    </location>
</feature>
<organism evidence="2 4">
    <name type="scientific">Azospirillum argentinense</name>
    <dbReference type="NCBI Taxonomy" id="2970906"/>
    <lineage>
        <taxon>Bacteria</taxon>
        <taxon>Pseudomonadati</taxon>
        <taxon>Pseudomonadota</taxon>
        <taxon>Alphaproteobacteria</taxon>
        <taxon>Rhodospirillales</taxon>
        <taxon>Azospirillaceae</taxon>
        <taxon>Azospirillum</taxon>
    </lineage>
</organism>
<dbReference type="RefSeq" id="WP_247887868.1">
    <property type="nucleotide sequence ID" value="NZ_JBJLSN010000051.1"/>
</dbReference>
<dbReference type="Proteomes" id="UP000325333">
    <property type="component" value="Unassembled WGS sequence"/>
</dbReference>
<evidence type="ECO:0000313" key="2">
    <source>
        <dbReference type="EMBL" id="KAA1053046.1"/>
    </source>
</evidence>
<dbReference type="PANTHER" id="PTHR40269:SF1">
    <property type="entry name" value="OUTER MEMBRANE PROTEIN"/>
    <property type="match status" value="1"/>
</dbReference>
<accession>A0A5B0KMK4</accession>